<evidence type="ECO:0000313" key="2">
    <source>
        <dbReference type="EMBL" id="EJP64461.1"/>
    </source>
</evidence>
<gene>
    <name evidence="2" type="ORF">BBA_06455</name>
</gene>
<protein>
    <submittedName>
        <fullName evidence="2">Uncharacterized protein</fullName>
    </submittedName>
</protein>
<evidence type="ECO:0000313" key="3">
    <source>
        <dbReference type="Proteomes" id="UP000002762"/>
    </source>
</evidence>
<accession>J5JN59</accession>
<dbReference type="AlphaFoldDB" id="J5JN59"/>
<keyword evidence="3" id="KW-1185">Reference proteome</keyword>
<feature type="region of interest" description="Disordered" evidence="1">
    <location>
        <begin position="1"/>
        <end position="73"/>
    </location>
</feature>
<proteinExistence type="predicted"/>
<dbReference type="HOGENOM" id="CLU_637750_0_0_1"/>
<feature type="region of interest" description="Disordered" evidence="1">
    <location>
        <begin position="112"/>
        <end position="140"/>
    </location>
</feature>
<dbReference type="STRING" id="655819.J5JN59"/>
<dbReference type="InParanoid" id="J5JN59"/>
<sequence>MKATGFTKTEKSEEDINSDSEEASNADADEAAISVDEDNNEEDNEEENNGEEVNGEEDTGEENTGEEDISRNRAETVQEVMPATEYSQMTDQTQLPLEITNTERLLAEHTGRAQGEETPGVNNTQIPPAASASQPAARQAEPITDLPTALTGSTPEAPLLDHSDTVHCPSVSETEREIHVMDTIFLCCLHFNFHLSRYRKQRATTAIRTEVSDIQRQVNDVLRLPYEKAMPEIKKEHTAFYSKKIQAQYMETIFWQSIEEAAKEINPEDCPVPRGPLDGFTRQEKRSHLQFIKDAGYKTGATNARHYRRLWCAGNIDTMTAAQRTTIAFQLVLTCQGGAVAVYRLSVGLALRRSHGGCLLDSPVSRRAGTEWDMCQDCAPHGLTNDFFKSVLRQALAADPASPSADWIRDREAYCLTDPSPNHGTKSRGA</sequence>
<reference evidence="2 3" key="1">
    <citation type="journal article" date="2012" name="Sci. Rep.">
        <title>Genomic perspectives on the evolution of fungal entomopathogenicity in Beauveria bassiana.</title>
        <authorList>
            <person name="Xiao G."/>
            <person name="Ying S.H."/>
            <person name="Zheng P."/>
            <person name="Wang Z.L."/>
            <person name="Zhang S."/>
            <person name="Xie X.Q."/>
            <person name="Shang Y."/>
            <person name="St Leger R.J."/>
            <person name="Zhao G.P."/>
            <person name="Wang C."/>
            <person name="Feng M.G."/>
        </authorList>
    </citation>
    <scope>NUCLEOTIDE SEQUENCE [LARGE SCALE GENOMIC DNA]</scope>
    <source>
        <strain evidence="2 3">ARSEF 2860</strain>
    </source>
</reference>
<dbReference type="EMBL" id="JH725168">
    <property type="protein sequence ID" value="EJP64461.1"/>
    <property type="molecule type" value="Genomic_DNA"/>
</dbReference>
<name>J5JN59_BEAB2</name>
<dbReference type="RefSeq" id="XP_008599774.1">
    <property type="nucleotide sequence ID" value="XM_008601552.1"/>
</dbReference>
<dbReference type="GeneID" id="19889467"/>
<feature type="compositionally biased region" description="Low complexity" evidence="1">
    <location>
        <begin position="127"/>
        <end position="140"/>
    </location>
</feature>
<feature type="compositionally biased region" description="Acidic residues" evidence="1">
    <location>
        <begin position="12"/>
        <end position="67"/>
    </location>
</feature>
<evidence type="ECO:0000256" key="1">
    <source>
        <dbReference type="SAM" id="MobiDB-lite"/>
    </source>
</evidence>
<organism evidence="2 3">
    <name type="scientific">Beauveria bassiana (strain ARSEF 2860)</name>
    <name type="common">White muscardine disease fungus</name>
    <name type="synonym">Tritirachium shiotae</name>
    <dbReference type="NCBI Taxonomy" id="655819"/>
    <lineage>
        <taxon>Eukaryota</taxon>
        <taxon>Fungi</taxon>
        <taxon>Dikarya</taxon>
        <taxon>Ascomycota</taxon>
        <taxon>Pezizomycotina</taxon>
        <taxon>Sordariomycetes</taxon>
        <taxon>Hypocreomycetidae</taxon>
        <taxon>Hypocreales</taxon>
        <taxon>Cordycipitaceae</taxon>
        <taxon>Beauveria</taxon>
    </lineage>
</organism>
<dbReference type="Proteomes" id="UP000002762">
    <property type="component" value="Unassembled WGS sequence"/>
</dbReference>